<accession>A0A412AZM0</accession>
<gene>
    <name evidence="3" type="ORF">DWY99_02775</name>
</gene>
<dbReference type="Pfam" id="PF19701">
    <property type="entry name" value="DUF6199"/>
    <property type="match status" value="1"/>
</dbReference>
<feature type="domain" description="DUF6199" evidence="2">
    <location>
        <begin position="11"/>
        <end position="69"/>
    </location>
</feature>
<reference evidence="3 4" key="1">
    <citation type="submission" date="2018-08" db="EMBL/GenBank/DDBJ databases">
        <title>A genome reference for cultivated species of the human gut microbiota.</title>
        <authorList>
            <person name="Zou Y."/>
            <person name="Xue W."/>
            <person name="Luo G."/>
        </authorList>
    </citation>
    <scope>NUCLEOTIDE SEQUENCE [LARGE SCALE GENOMIC DNA]</scope>
    <source>
        <strain evidence="3 4">AF28-26</strain>
    </source>
</reference>
<feature type="transmembrane region" description="Helical" evidence="1">
    <location>
        <begin position="6"/>
        <end position="24"/>
    </location>
</feature>
<keyword evidence="1" id="KW-0812">Transmembrane</keyword>
<keyword evidence="1" id="KW-1133">Transmembrane helix</keyword>
<name>A0A412AZM0_9FIRM</name>
<dbReference type="InterPro" id="IPR045679">
    <property type="entry name" value="DUF6199"/>
</dbReference>
<protein>
    <recommendedName>
        <fullName evidence="2">DUF6199 domain-containing protein</fullName>
    </recommendedName>
</protein>
<dbReference type="AlphaFoldDB" id="A0A412AZM0"/>
<dbReference type="Proteomes" id="UP000284751">
    <property type="component" value="Unassembled WGS sequence"/>
</dbReference>
<sequence>MEPQAVWAVIAGVLMLALGVFLFCRPKTFWRLTEQWKSYRADEPSGLYRISTKFGGICFMAAGIFIALLPFLLR</sequence>
<keyword evidence="1" id="KW-0472">Membrane</keyword>
<evidence type="ECO:0000256" key="1">
    <source>
        <dbReference type="SAM" id="Phobius"/>
    </source>
</evidence>
<organism evidence="3 4">
    <name type="scientific">[Clostridium] leptum</name>
    <dbReference type="NCBI Taxonomy" id="1535"/>
    <lineage>
        <taxon>Bacteria</taxon>
        <taxon>Bacillati</taxon>
        <taxon>Bacillota</taxon>
        <taxon>Clostridia</taxon>
        <taxon>Eubacteriales</taxon>
        <taxon>Oscillospiraceae</taxon>
        <taxon>Oscillospiraceae incertae sedis</taxon>
    </lineage>
</organism>
<comment type="caution">
    <text evidence="3">The sequence shown here is derived from an EMBL/GenBank/DDBJ whole genome shotgun (WGS) entry which is preliminary data.</text>
</comment>
<feature type="transmembrane region" description="Helical" evidence="1">
    <location>
        <begin position="54"/>
        <end position="73"/>
    </location>
</feature>
<dbReference type="EMBL" id="QRTC01000006">
    <property type="protein sequence ID" value="RGQ43345.1"/>
    <property type="molecule type" value="Genomic_DNA"/>
</dbReference>
<proteinExistence type="predicted"/>
<evidence type="ECO:0000259" key="2">
    <source>
        <dbReference type="Pfam" id="PF19701"/>
    </source>
</evidence>
<evidence type="ECO:0000313" key="4">
    <source>
        <dbReference type="Proteomes" id="UP000284751"/>
    </source>
</evidence>
<evidence type="ECO:0000313" key="3">
    <source>
        <dbReference type="EMBL" id="RGQ43345.1"/>
    </source>
</evidence>